<dbReference type="EMBL" id="CP115396">
    <property type="protein sequence ID" value="WBO84489.1"/>
    <property type="molecule type" value="Genomic_DNA"/>
</dbReference>
<reference evidence="2 3" key="1">
    <citation type="journal article" date="2011" name="Int. J. Syst. Evol. Microbiol.">
        <title>Hymenobacter yonginensis sp. nov., isolated from a mesotrophic artificial lake.</title>
        <authorList>
            <person name="Joung Y."/>
            <person name="Cho S.H."/>
            <person name="Kim H."/>
            <person name="Kim S.B."/>
            <person name="Joh K."/>
        </authorList>
    </citation>
    <scope>NUCLEOTIDE SEQUENCE [LARGE SCALE GENOMIC DNA]</scope>
    <source>
        <strain evidence="2 3">KCTC 22745</strain>
    </source>
</reference>
<accession>A0ABY7PP96</accession>
<keyword evidence="1" id="KW-0472">Membrane</keyword>
<keyword evidence="3" id="KW-1185">Reference proteome</keyword>
<keyword evidence="1" id="KW-0812">Transmembrane</keyword>
<sequence length="94" mass="9461">MDKKLTVLDRVTLPTPRFFRKVRTIGAALAAVGGVIATAPVALPAAVVALGGYLVLAGSVAAAVASVAVEPEPADGRTAAEVREIVERGDAALL</sequence>
<evidence type="ECO:0000313" key="3">
    <source>
        <dbReference type="Proteomes" id="UP001211872"/>
    </source>
</evidence>
<organism evidence="2 3">
    <name type="scientific">Hymenobacter yonginensis</name>
    <dbReference type="NCBI Taxonomy" id="748197"/>
    <lineage>
        <taxon>Bacteria</taxon>
        <taxon>Pseudomonadati</taxon>
        <taxon>Bacteroidota</taxon>
        <taxon>Cytophagia</taxon>
        <taxon>Cytophagales</taxon>
        <taxon>Hymenobacteraceae</taxon>
        <taxon>Hymenobacter</taxon>
    </lineage>
</organism>
<proteinExistence type="predicted"/>
<feature type="transmembrane region" description="Helical" evidence="1">
    <location>
        <begin position="49"/>
        <end position="69"/>
    </location>
</feature>
<evidence type="ECO:0000256" key="1">
    <source>
        <dbReference type="SAM" id="Phobius"/>
    </source>
</evidence>
<feature type="transmembrane region" description="Helical" evidence="1">
    <location>
        <begin position="25"/>
        <end position="43"/>
    </location>
</feature>
<evidence type="ECO:0000313" key="2">
    <source>
        <dbReference type="EMBL" id="WBO84489.1"/>
    </source>
</evidence>
<gene>
    <name evidence="2" type="ORF">O9Z63_19240</name>
</gene>
<name>A0ABY7PP96_9BACT</name>
<protein>
    <recommendedName>
        <fullName evidence="4">Holin</fullName>
    </recommendedName>
</protein>
<dbReference type="RefSeq" id="WP_270127028.1">
    <property type="nucleotide sequence ID" value="NZ_CP115396.1"/>
</dbReference>
<evidence type="ECO:0008006" key="4">
    <source>
        <dbReference type="Google" id="ProtNLM"/>
    </source>
</evidence>
<dbReference type="Proteomes" id="UP001211872">
    <property type="component" value="Chromosome"/>
</dbReference>
<keyword evidence="1" id="KW-1133">Transmembrane helix</keyword>